<dbReference type="Proteomes" id="UP000265566">
    <property type="component" value="Chromosome 7"/>
</dbReference>
<comment type="caution">
    <text evidence="2">The sequence shown here is derived from an EMBL/GenBank/DDBJ whole genome shotgun (WGS) entry which is preliminary data.</text>
</comment>
<evidence type="ECO:0000313" key="2">
    <source>
        <dbReference type="EMBL" id="RHN48778.1"/>
    </source>
</evidence>
<accession>A0A396H7K9</accession>
<name>A0A396H7K9_MEDTR</name>
<reference evidence="2" key="1">
    <citation type="journal article" date="2018" name="Nat. Plants">
        <title>Whole-genome landscape of Medicago truncatula symbiotic genes.</title>
        <authorList>
            <person name="Pecrix Y."/>
            <person name="Gamas P."/>
            <person name="Carrere S."/>
        </authorList>
    </citation>
    <scope>NUCLEOTIDE SEQUENCE</scope>
    <source>
        <tissue evidence="2">Leaves</tissue>
    </source>
</reference>
<dbReference type="AlphaFoldDB" id="A0A396H7K9"/>
<gene>
    <name evidence="2" type="ORF">MtrunA17_Chr7g0267401</name>
</gene>
<protein>
    <submittedName>
        <fullName evidence="2">Uncharacterized protein</fullName>
    </submittedName>
</protein>
<organism evidence="2">
    <name type="scientific">Medicago truncatula</name>
    <name type="common">Barrel medic</name>
    <name type="synonym">Medicago tribuloides</name>
    <dbReference type="NCBI Taxonomy" id="3880"/>
    <lineage>
        <taxon>Eukaryota</taxon>
        <taxon>Viridiplantae</taxon>
        <taxon>Streptophyta</taxon>
        <taxon>Embryophyta</taxon>
        <taxon>Tracheophyta</taxon>
        <taxon>Spermatophyta</taxon>
        <taxon>Magnoliopsida</taxon>
        <taxon>eudicotyledons</taxon>
        <taxon>Gunneridae</taxon>
        <taxon>Pentapetalae</taxon>
        <taxon>rosids</taxon>
        <taxon>fabids</taxon>
        <taxon>Fabales</taxon>
        <taxon>Fabaceae</taxon>
        <taxon>Papilionoideae</taxon>
        <taxon>50 kb inversion clade</taxon>
        <taxon>NPAAA clade</taxon>
        <taxon>Hologalegina</taxon>
        <taxon>IRL clade</taxon>
        <taxon>Trifolieae</taxon>
        <taxon>Medicago</taxon>
    </lineage>
</organism>
<feature type="region of interest" description="Disordered" evidence="1">
    <location>
        <begin position="1"/>
        <end position="31"/>
    </location>
</feature>
<sequence length="279" mass="31695">MSFSSPQVESNTEFSPIPQQDQDQSHINNNDHGHIHVNNIYNRHIVIEPIEERFDWDSLVIMLRLALVGTLLVGLSLRETKYDKPSLIPTPPRFFLDTLHVPQIKIADGELSSIWEMTLSISNIMNASNINIISLDAAVCYKENQTLALETPIMPQFALQSQVFPLEGEDTKRVHLKMNTTGWEKDQPIVDDSVIQSIAQDMQQGVTKFSLHLKVVGEVESSDGWVAPFIMYPKCIDLRVKFLGDNHKGEEATMIDPKPRECLGLVEWGEDKSEIPYWN</sequence>
<dbReference type="EMBL" id="PSQE01000007">
    <property type="protein sequence ID" value="RHN48778.1"/>
    <property type="molecule type" value="Genomic_DNA"/>
</dbReference>
<feature type="compositionally biased region" description="Polar residues" evidence="1">
    <location>
        <begin position="1"/>
        <end position="28"/>
    </location>
</feature>
<proteinExistence type="predicted"/>
<dbReference type="Gramene" id="rna43531">
    <property type="protein sequence ID" value="RHN48778.1"/>
    <property type="gene ID" value="gene43531"/>
</dbReference>
<evidence type="ECO:0000256" key="1">
    <source>
        <dbReference type="SAM" id="MobiDB-lite"/>
    </source>
</evidence>